<evidence type="ECO:0000313" key="15">
    <source>
        <dbReference type="Proteomes" id="UP000000844"/>
    </source>
</evidence>
<dbReference type="SUPFAM" id="SSF57938">
    <property type="entry name" value="DnaJ/Hsp40 cysteine-rich domain"/>
    <property type="match status" value="1"/>
</dbReference>
<gene>
    <name evidence="9" type="primary">dnaJ</name>
    <name evidence="14" type="ordered locus">Snas_5455</name>
</gene>
<dbReference type="OrthoDB" id="9779889at2"/>
<dbReference type="InterPro" id="IPR002939">
    <property type="entry name" value="DnaJ_C"/>
</dbReference>
<evidence type="ECO:0000256" key="1">
    <source>
        <dbReference type="ARBA" id="ARBA00022490"/>
    </source>
</evidence>
<keyword evidence="3 9" id="KW-0479">Metal-binding</keyword>
<name>D3PVW6_STANL</name>
<dbReference type="KEGG" id="sna:Snas_5455"/>
<comment type="cofactor">
    <cofactor evidence="9">
        <name>Zn(2+)</name>
        <dbReference type="ChEBI" id="CHEBI:29105"/>
    </cofactor>
    <text evidence="9">Binds 2 Zn(2+) ions per monomer.</text>
</comment>
<keyword evidence="1 9" id="KW-0963">Cytoplasm</keyword>
<dbReference type="Pfam" id="PF00226">
    <property type="entry name" value="DnaJ"/>
    <property type="match status" value="1"/>
</dbReference>
<feature type="binding site" evidence="9">
    <location>
        <position position="155"/>
    </location>
    <ligand>
        <name>Zn(2+)</name>
        <dbReference type="ChEBI" id="CHEBI:29105"/>
        <label>1</label>
    </ligand>
</feature>
<feature type="repeat" description="CXXCXGXG motif" evidence="9">
    <location>
        <begin position="212"/>
        <end position="219"/>
    </location>
</feature>
<dbReference type="GO" id="GO:0005524">
    <property type="term" value="F:ATP binding"/>
    <property type="evidence" value="ECO:0007669"/>
    <property type="project" value="InterPro"/>
</dbReference>
<sequence length="389" mass="41253">MTSRAYVARDYYDILGVSRDATPDDLKKAYRKLAREFHPDVNSSPEAQEKFKDINAAFEVLSDPQKRQIVDMGGDPLAPGGGGAGPGGPGGAGPFMGFQDIMDAFFSGGGMGGASRGPRPRRRPGADALLRLDLELSEAAFGMESPITVDTAVVCSVCEGSGAADDSQPETCDTCNGAGEVQSVQRTILGQVVTARPCPSCSGYGTVIPKPCGKCGGDGRVRTRRKLTVKIPSGVEDGMRIRLAGQGEVGPGGGPAGDLYVEIHEKPHDVFTREGDDLHCKVKLPMTAAALGTRLTVDTLDGQESVDVHAGTQPGSTLRIRGAGVPRLRGGDQRGDLYVHLDIRTPTKLDAEQERLLHQLAELRDEEIVEPARGNGFFSRMRDAFNGHA</sequence>
<dbReference type="Proteomes" id="UP000000844">
    <property type="component" value="Chromosome"/>
</dbReference>
<dbReference type="GO" id="GO:0031072">
    <property type="term" value="F:heat shock protein binding"/>
    <property type="evidence" value="ECO:0007669"/>
    <property type="project" value="InterPro"/>
</dbReference>
<dbReference type="InterPro" id="IPR036410">
    <property type="entry name" value="HSP_DnaJ_Cys-rich_dom_sf"/>
</dbReference>
<feature type="binding site" evidence="9">
    <location>
        <position position="158"/>
    </location>
    <ligand>
        <name>Zn(2+)</name>
        <dbReference type="ChEBI" id="CHEBI:29105"/>
        <label>1</label>
    </ligand>
</feature>
<comment type="subcellular location">
    <subcellularLocation>
        <location evidence="9">Cytoplasm</location>
    </subcellularLocation>
</comment>
<evidence type="ECO:0000256" key="11">
    <source>
        <dbReference type="SAM" id="MobiDB-lite"/>
    </source>
</evidence>
<evidence type="ECO:0000256" key="9">
    <source>
        <dbReference type="HAMAP-Rule" id="MF_01152"/>
    </source>
</evidence>
<comment type="domain">
    <text evidence="9">The J domain is necessary and sufficient to stimulate DnaK ATPase activity. Zinc center 1 plays an important role in the autonomous, DnaK-independent chaperone activity of DnaJ. Zinc center 2 is essential for interaction with DnaK and for DnaJ activity.</text>
</comment>
<feature type="binding site" evidence="9">
    <location>
        <position position="175"/>
    </location>
    <ligand>
        <name>Zn(2+)</name>
        <dbReference type="ChEBI" id="CHEBI:29105"/>
        <label>2</label>
    </ligand>
</feature>
<feature type="region of interest" description="Disordered" evidence="11">
    <location>
        <begin position="74"/>
        <end position="93"/>
    </location>
</feature>
<dbReference type="InterPro" id="IPR036869">
    <property type="entry name" value="J_dom_sf"/>
</dbReference>
<dbReference type="eggNOG" id="COG0484">
    <property type="taxonomic scope" value="Bacteria"/>
</dbReference>
<evidence type="ECO:0000256" key="8">
    <source>
        <dbReference type="ARBA" id="ARBA00023186"/>
    </source>
</evidence>
<keyword evidence="8 9" id="KW-0143">Chaperone</keyword>
<dbReference type="PRINTS" id="PR00625">
    <property type="entry name" value="JDOMAIN"/>
</dbReference>
<dbReference type="CDD" id="cd06257">
    <property type="entry name" value="DnaJ"/>
    <property type="match status" value="1"/>
</dbReference>
<keyword evidence="4 9" id="KW-0677">Repeat</keyword>
<dbReference type="EMBL" id="CP001778">
    <property type="protein sequence ID" value="ADD45087.1"/>
    <property type="molecule type" value="Genomic_DNA"/>
</dbReference>
<evidence type="ECO:0000259" key="12">
    <source>
        <dbReference type="PROSITE" id="PS50076"/>
    </source>
</evidence>
<dbReference type="GO" id="GO:0051082">
    <property type="term" value="F:unfolded protein binding"/>
    <property type="evidence" value="ECO:0007669"/>
    <property type="project" value="UniProtKB-UniRule"/>
</dbReference>
<dbReference type="InterPro" id="IPR001623">
    <property type="entry name" value="DnaJ_domain"/>
</dbReference>
<evidence type="ECO:0000256" key="10">
    <source>
        <dbReference type="PROSITE-ProRule" id="PRU00546"/>
    </source>
</evidence>
<dbReference type="InterPro" id="IPR012724">
    <property type="entry name" value="DnaJ"/>
</dbReference>
<dbReference type="SUPFAM" id="SSF49493">
    <property type="entry name" value="HSP40/DnaJ peptide-binding domain"/>
    <property type="match status" value="2"/>
</dbReference>
<dbReference type="PROSITE" id="PS51188">
    <property type="entry name" value="ZF_CR"/>
    <property type="match status" value="1"/>
</dbReference>
<organism evidence="14 15">
    <name type="scientific">Stackebrandtia nassauensis (strain DSM 44728 / CIP 108903 / NRRL B-16338 / NBRC 102104 / LLR-40K-21)</name>
    <dbReference type="NCBI Taxonomy" id="446470"/>
    <lineage>
        <taxon>Bacteria</taxon>
        <taxon>Bacillati</taxon>
        <taxon>Actinomycetota</taxon>
        <taxon>Actinomycetes</taxon>
        <taxon>Glycomycetales</taxon>
        <taxon>Glycomycetaceae</taxon>
        <taxon>Stackebrandtia</taxon>
    </lineage>
</organism>
<dbReference type="Gene3D" id="2.60.260.20">
    <property type="entry name" value="Urease metallochaperone UreE, N-terminal domain"/>
    <property type="match status" value="2"/>
</dbReference>
<dbReference type="FunFam" id="2.60.260.20:FF:000005">
    <property type="entry name" value="Chaperone protein dnaJ 1, mitochondrial"/>
    <property type="match status" value="1"/>
</dbReference>
<keyword evidence="7 9" id="KW-0346">Stress response</keyword>
<evidence type="ECO:0000256" key="3">
    <source>
        <dbReference type="ARBA" id="ARBA00022723"/>
    </source>
</evidence>
<dbReference type="HOGENOM" id="CLU_017633_0_7_11"/>
<dbReference type="HAMAP" id="MF_01152">
    <property type="entry name" value="DnaJ"/>
    <property type="match status" value="1"/>
</dbReference>
<dbReference type="SMART" id="SM00271">
    <property type="entry name" value="DnaJ"/>
    <property type="match status" value="1"/>
</dbReference>
<feature type="binding site" evidence="9">
    <location>
        <position position="215"/>
    </location>
    <ligand>
        <name>Zn(2+)</name>
        <dbReference type="ChEBI" id="CHEBI:29105"/>
        <label>1</label>
    </ligand>
</feature>
<keyword evidence="6 9" id="KW-0862">Zinc</keyword>
<protein>
    <recommendedName>
        <fullName evidence="9">Chaperone protein DnaJ</fullName>
    </recommendedName>
</protein>
<keyword evidence="2 9" id="KW-0235">DNA replication</keyword>
<dbReference type="InterPro" id="IPR008971">
    <property type="entry name" value="HSP40/DnaJ_pept-bd"/>
</dbReference>
<dbReference type="NCBIfam" id="NF008035">
    <property type="entry name" value="PRK10767.1"/>
    <property type="match status" value="1"/>
</dbReference>
<comment type="function">
    <text evidence="9">Participates actively in the response to hyperosmotic and heat shock by preventing the aggregation of stress-denatured proteins and by disaggregating proteins, also in an autonomous, DnaK-independent fashion. Unfolded proteins bind initially to DnaJ; upon interaction with the DnaJ-bound protein, DnaK hydrolyzes its bound ATP, resulting in the formation of a stable complex. GrpE releases ADP from DnaK; ATP binding to DnaK triggers the release of the substrate protein, thus completing the reaction cycle. Several rounds of ATP-dependent interactions between DnaJ, DnaK and GrpE are required for fully efficient folding. Also involved, together with DnaK and GrpE, in the DNA replication of plasmids through activation of initiation proteins.</text>
</comment>
<dbReference type="SUPFAM" id="SSF46565">
    <property type="entry name" value="Chaperone J-domain"/>
    <property type="match status" value="1"/>
</dbReference>
<accession>D3PVW6</accession>
<evidence type="ECO:0000256" key="2">
    <source>
        <dbReference type="ARBA" id="ARBA00022705"/>
    </source>
</evidence>
<feature type="binding site" evidence="9">
    <location>
        <position position="198"/>
    </location>
    <ligand>
        <name>Zn(2+)</name>
        <dbReference type="ChEBI" id="CHEBI:29105"/>
        <label>2</label>
    </ligand>
</feature>
<dbReference type="CDD" id="cd10719">
    <property type="entry name" value="DnaJ_zf"/>
    <property type="match status" value="1"/>
</dbReference>
<feature type="binding site" evidence="9">
    <location>
        <position position="212"/>
    </location>
    <ligand>
        <name>Zn(2+)</name>
        <dbReference type="ChEBI" id="CHEBI:29105"/>
        <label>1</label>
    </ligand>
</feature>
<dbReference type="CDD" id="cd10747">
    <property type="entry name" value="DnaJ_C"/>
    <property type="match status" value="1"/>
</dbReference>
<evidence type="ECO:0000313" key="14">
    <source>
        <dbReference type="EMBL" id="ADD45087.1"/>
    </source>
</evidence>
<evidence type="ECO:0000256" key="4">
    <source>
        <dbReference type="ARBA" id="ARBA00022737"/>
    </source>
</evidence>
<dbReference type="GO" id="GO:0006260">
    <property type="term" value="P:DNA replication"/>
    <property type="evidence" value="ECO:0007669"/>
    <property type="project" value="UniProtKB-KW"/>
</dbReference>
<dbReference type="PANTHER" id="PTHR43096">
    <property type="entry name" value="DNAJ HOMOLOG 1, MITOCHONDRIAL-RELATED"/>
    <property type="match status" value="1"/>
</dbReference>
<feature type="repeat" description="CXXCXGXG motif" evidence="9">
    <location>
        <begin position="198"/>
        <end position="205"/>
    </location>
</feature>
<dbReference type="GO" id="GO:0042026">
    <property type="term" value="P:protein refolding"/>
    <property type="evidence" value="ECO:0007669"/>
    <property type="project" value="TreeGrafter"/>
</dbReference>
<feature type="binding site" evidence="9">
    <location>
        <position position="201"/>
    </location>
    <ligand>
        <name>Zn(2+)</name>
        <dbReference type="ChEBI" id="CHEBI:29105"/>
        <label>2</label>
    </ligand>
</feature>
<proteinExistence type="inferred from homology"/>
<feature type="repeat" description="CXXCXGXG motif" evidence="9">
    <location>
        <begin position="172"/>
        <end position="179"/>
    </location>
</feature>
<keyword evidence="5 9" id="KW-0863">Zinc-finger</keyword>
<dbReference type="AlphaFoldDB" id="D3PVW6"/>
<dbReference type="NCBIfam" id="NF010871">
    <property type="entry name" value="PRK14278.1"/>
    <property type="match status" value="1"/>
</dbReference>
<dbReference type="Pfam" id="PF01556">
    <property type="entry name" value="DnaJ_C"/>
    <property type="match status" value="1"/>
</dbReference>
<dbReference type="Pfam" id="PF00684">
    <property type="entry name" value="DnaJ_CXXCXGXG"/>
    <property type="match status" value="1"/>
</dbReference>
<evidence type="ECO:0000256" key="6">
    <source>
        <dbReference type="ARBA" id="ARBA00022833"/>
    </source>
</evidence>
<keyword evidence="15" id="KW-1185">Reference proteome</keyword>
<feature type="repeat" description="CXXCXGXG motif" evidence="9">
    <location>
        <begin position="155"/>
        <end position="162"/>
    </location>
</feature>
<feature type="zinc finger region" description="CR-type" evidence="10">
    <location>
        <begin position="142"/>
        <end position="224"/>
    </location>
</feature>
<evidence type="ECO:0000259" key="13">
    <source>
        <dbReference type="PROSITE" id="PS51188"/>
    </source>
</evidence>
<dbReference type="Gene3D" id="6.20.20.10">
    <property type="match status" value="2"/>
</dbReference>
<feature type="binding site" evidence="9">
    <location>
        <position position="172"/>
    </location>
    <ligand>
        <name>Zn(2+)</name>
        <dbReference type="ChEBI" id="CHEBI:29105"/>
        <label>2</label>
    </ligand>
</feature>
<dbReference type="GO" id="GO:0009408">
    <property type="term" value="P:response to heat"/>
    <property type="evidence" value="ECO:0007669"/>
    <property type="project" value="InterPro"/>
</dbReference>
<comment type="subunit">
    <text evidence="9">Homodimer.</text>
</comment>
<dbReference type="GO" id="GO:0008270">
    <property type="term" value="F:zinc ion binding"/>
    <property type="evidence" value="ECO:0007669"/>
    <property type="project" value="UniProtKB-UniRule"/>
</dbReference>
<dbReference type="STRING" id="446470.Snas_5455"/>
<dbReference type="NCBIfam" id="TIGR02349">
    <property type="entry name" value="DnaJ_bact"/>
    <property type="match status" value="1"/>
</dbReference>
<feature type="domain" description="J" evidence="12">
    <location>
        <begin position="10"/>
        <end position="74"/>
    </location>
</feature>
<dbReference type="PANTHER" id="PTHR43096:SF48">
    <property type="entry name" value="CHAPERONE PROTEIN DNAJ"/>
    <property type="match status" value="1"/>
</dbReference>
<dbReference type="GO" id="GO:0005737">
    <property type="term" value="C:cytoplasm"/>
    <property type="evidence" value="ECO:0007669"/>
    <property type="project" value="UniProtKB-SubCell"/>
</dbReference>
<feature type="domain" description="CR-type" evidence="13">
    <location>
        <begin position="142"/>
        <end position="224"/>
    </location>
</feature>
<reference evidence="14 15" key="1">
    <citation type="journal article" date="2009" name="Stand. Genomic Sci.">
        <title>Complete genome sequence of Stackebrandtia nassauensis type strain (LLR-40K-21).</title>
        <authorList>
            <person name="Munk C."/>
            <person name="Lapidus A."/>
            <person name="Copeland A."/>
            <person name="Jando M."/>
            <person name="Mayilraj S."/>
            <person name="Glavina Del Rio T."/>
            <person name="Nolan M."/>
            <person name="Chen F."/>
            <person name="Lucas S."/>
            <person name="Tice H."/>
            <person name="Cheng J.F."/>
            <person name="Han C."/>
            <person name="Detter J.C."/>
            <person name="Bruce D."/>
            <person name="Goodwin L."/>
            <person name="Chain P."/>
            <person name="Pitluck S."/>
            <person name="Goker M."/>
            <person name="Ovchinikova G."/>
            <person name="Pati A."/>
            <person name="Ivanova N."/>
            <person name="Mavromatis K."/>
            <person name="Chen A."/>
            <person name="Palaniappan K."/>
            <person name="Land M."/>
            <person name="Hauser L."/>
            <person name="Chang Y.J."/>
            <person name="Jeffries C.D."/>
            <person name="Bristow J."/>
            <person name="Eisen J.A."/>
            <person name="Markowitz V."/>
            <person name="Hugenholtz P."/>
            <person name="Kyrpides N.C."/>
            <person name="Klenk H.P."/>
        </authorList>
    </citation>
    <scope>NUCLEOTIDE SEQUENCE [LARGE SCALE GENOMIC DNA]</scope>
    <source>
        <strain evidence="15">DSM 44728 / CIP 108903 / NRRL B-16338 / NBRC 102104 / LLR-40K-21</strain>
    </source>
</reference>
<comment type="similarity">
    <text evidence="9">Belongs to the DnaJ family.</text>
</comment>
<dbReference type="PROSITE" id="PS50076">
    <property type="entry name" value="DNAJ_2"/>
    <property type="match status" value="1"/>
</dbReference>
<dbReference type="InterPro" id="IPR001305">
    <property type="entry name" value="HSP_DnaJ_Cys-rich_dom"/>
</dbReference>
<evidence type="ECO:0000256" key="5">
    <source>
        <dbReference type="ARBA" id="ARBA00022771"/>
    </source>
</evidence>
<evidence type="ECO:0000256" key="7">
    <source>
        <dbReference type="ARBA" id="ARBA00023016"/>
    </source>
</evidence>
<feature type="compositionally biased region" description="Gly residues" evidence="11">
    <location>
        <begin position="79"/>
        <end position="93"/>
    </location>
</feature>
<dbReference type="Gene3D" id="1.10.287.110">
    <property type="entry name" value="DnaJ domain"/>
    <property type="match status" value="1"/>
</dbReference>